<organism evidence="3 4">
    <name type="scientific">Alicycliphilus denitrificans</name>
    <dbReference type="NCBI Taxonomy" id="179636"/>
    <lineage>
        <taxon>Bacteria</taxon>
        <taxon>Pseudomonadati</taxon>
        <taxon>Pseudomonadota</taxon>
        <taxon>Betaproteobacteria</taxon>
        <taxon>Burkholderiales</taxon>
        <taxon>Comamonadaceae</taxon>
        <taxon>Alicycliphilus</taxon>
    </lineage>
</organism>
<dbReference type="GO" id="GO:0016491">
    <property type="term" value="F:oxidoreductase activity"/>
    <property type="evidence" value="ECO:0007669"/>
    <property type="project" value="UniProtKB-KW"/>
</dbReference>
<gene>
    <name evidence="3" type="ORF">CE154_020370</name>
</gene>
<dbReference type="InterPro" id="IPR015590">
    <property type="entry name" value="Aldehyde_DH_dom"/>
</dbReference>
<dbReference type="SUPFAM" id="SSF53720">
    <property type="entry name" value="ALDH-like"/>
    <property type="match status" value="1"/>
</dbReference>
<dbReference type="Pfam" id="PF00171">
    <property type="entry name" value="Aldedh"/>
    <property type="match status" value="1"/>
</dbReference>
<dbReference type="RefSeq" id="WP_094437224.1">
    <property type="nucleotide sequence ID" value="NZ_NKDB02000005.1"/>
</dbReference>
<dbReference type="AlphaFoldDB" id="A0A3R7IEE1"/>
<evidence type="ECO:0000313" key="3">
    <source>
        <dbReference type="EMBL" id="RKJ94660.1"/>
    </source>
</evidence>
<evidence type="ECO:0000259" key="2">
    <source>
        <dbReference type="Pfam" id="PF00171"/>
    </source>
</evidence>
<dbReference type="Proteomes" id="UP000216225">
    <property type="component" value="Unassembled WGS sequence"/>
</dbReference>
<evidence type="ECO:0000256" key="1">
    <source>
        <dbReference type="ARBA" id="ARBA00023002"/>
    </source>
</evidence>
<dbReference type="Gene3D" id="3.40.605.10">
    <property type="entry name" value="Aldehyde Dehydrogenase, Chain A, domain 1"/>
    <property type="match status" value="1"/>
</dbReference>
<comment type="caution">
    <text evidence="3">The sequence shown here is derived from an EMBL/GenBank/DDBJ whole genome shotgun (WGS) entry which is preliminary data.</text>
</comment>
<reference evidence="3 4" key="1">
    <citation type="submission" date="2018-09" db="EMBL/GenBank/DDBJ databases">
        <title>Genome comparison of Alicycliphilus sp. BQ1, a polyurethanolytic bacterium, with its closest phylogenetic relatives Alicycliphilus denitrificans BC and K601, unable to attack polyurethane.</title>
        <authorList>
            <person name="Loza-Tavera H."/>
            <person name="Lozano L."/>
            <person name="Cevallos M."/>
            <person name="Maya-Lucas O."/>
            <person name="Garcia-Mena J."/>
            <person name="Hernandez J."/>
        </authorList>
    </citation>
    <scope>NUCLEOTIDE SEQUENCE [LARGE SCALE GENOMIC DNA]</scope>
    <source>
        <strain evidence="3 4">BQ1</strain>
    </source>
</reference>
<sequence>MKAKKQWKIYFTGDTAAAKAIMAATRTELVFECGGNNPCIIVPGDRRTSCRSPASPRTATP</sequence>
<dbReference type="InterPro" id="IPR016161">
    <property type="entry name" value="Ald_DH/histidinol_DH"/>
</dbReference>
<dbReference type="EMBL" id="NKDB02000005">
    <property type="protein sequence ID" value="RKJ94660.1"/>
    <property type="molecule type" value="Genomic_DNA"/>
</dbReference>
<proteinExistence type="predicted"/>
<keyword evidence="1" id="KW-0560">Oxidoreductase</keyword>
<name>A0A3R7IEE1_9BURK</name>
<feature type="domain" description="Aldehyde dehydrogenase" evidence="2">
    <location>
        <begin position="6"/>
        <end position="43"/>
    </location>
</feature>
<accession>A0A3R7IEE1</accession>
<protein>
    <submittedName>
        <fullName evidence="3">Aldehyde dehydrogenase family protein</fullName>
    </submittedName>
</protein>
<evidence type="ECO:0000313" key="4">
    <source>
        <dbReference type="Proteomes" id="UP000216225"/>
    </source>
</evidence>
<dbReference type="InterPro" id="IPR016162">
    <property type="entry name" value="Ald_DH_N"/>
</dbReference>